<dbReference type="Gene3D" id="3.40.50.300">
    <property type="entry name" value="P-loop containing nucleotide triphosphate hydrolases"/>
    <property type="match status" value="1"/>
</dbReference>
<evidence type="ECO:0000256" key="1">
    <source>
        <dbReference type="ARBA" id="ARBA00022741"/>
    </source>
</evidence>
<dbReference type="SUPFAM" id="SSF52540">
    <property type="entry name" value="P-loop containing nucleoside triphosphate hydrolases"/>
    <property type="match status" value="1"/>
</dbReference>
<dbReference type="InterPro" id="IPR003714">
    <property type="entry name" value="PhoH"/>
</dbReference>
<keyword evidence="1" id="KW-0547">Nucleotide-binding</keyword>
<evidence type="ECO:0000256" key="2">
    <source>
        <dbReference type="ARBA" id="ARBA00022840"/>
    </source>
</evidence>
<keyword evidence="2" id="KW-0067">ATP-binding</keyword>
<feature type="domain" description="PhoH-like protein" evidence="3">
    <location>
        <begin position="23"/>
        <end position="187"/>
    </location>
</feature>
<dbReference type="Pfam" id="PF02562">
    <property type="entry name" value="PhoH"/>
    <property type="match status" value="1"/>
</dbReference>
<dbReference type="PANTHER" id="PTHR30473">
    <property type="entry name" value="PROTEIN PHOH"/>
    <property type="match status" value="1"/>
</dbReference>
<name>A0A8S5T2A6_9CAUD</name>
<dbReference type="EMBL" id="BK032734">
    <property type="protein sequence ID" value="DAF57393.1"/>
    <property type="molecule type" value="Genomic_DNA"/>
</dbReference>
<evidence type="ECO:0000259" key="3">
    <source>
        <dbReference type="Pfam" id="PF02562"/>
    </source>
</evidence>
<dbReference type="InterPro" id="IPR051451">
    <property type="entry name" value="PhoH2-like"/>
</dbReference>
<dbReference type="InterPro" id="IPR027417">
    <property type="entry name" value="P-loop_NTPase"/>
</dbReference>
<dbReference type="GO" id="GO:0005524">
    <property type="term" value="F:ATP binding"/>
    <property type="evidence" value="ECO:0007669"/>
    <property type="project" value="UniProtKB-KW"/>
</dbReference>
<proteinExistence type="predicted"/>
<protein>
    <submittedName>
        <fullName evidence="4">PhoH-like protein</fullName>
    </submittedName>
</protein>
<accession>A0A8S5T2A6</accession>
<sequence length="222" mass="25326">MRFDNDKEINLKNNKERDRFYKKMSEEQKLFFHSIKGNIFTFCEAVAGTGKSHVSVAAMVDMLANGEIDKIVYIQKASERYLEHGFLPGGIEEKTEALWTPFYDAMLTLGYFPETVSRMVQQGIIQLTTDSTLRGINLENAGVILDECESMDTETLKLIFTRCHDSCHVVMIGDIKQKDNRGRNDYFVAYGDYLANSKLGNKCYLTKNYRGKFSQLAEDFGG</sequence>
<evidence type="ECO:0000313" key="4">
    <source>
        <dbReference type="EMBL" id="DAF57393.1"/>
    </source>
</evidence>
<reference evidence="4" key="1">
    <citation type="journal article" date="2021" name="Proc. Natl. Acad. Sci. U.S.A.">
        <title>A Catalog of Tens of Thousands of Viruses from Human Metagenomes Reveals Hidden Associations with Chronic Diseases.</title>
        <authorList>
            <person name="Tisza M.J."/>
            <person name="Buck C.B."/>
        </authorList>
    </citation>
    <scope>NUCLEOTIDE SEQUENCE</scope>
    <source>
        <strain evidence="4">CtqfO1</strain>
    </source>
</reference>
<organism evidence="4">
    <name type="scientific">Myoviridae sp. ctqfO1</name>
    <dbReference type="NCBI Taxonomy" id="2827710"/>
    <lineage>
        <taxon>Viruses</taxon>
        <taxon>Duplodnaviria</taxon>
        <taxon>Heunggongvirae</taxon>
        <taxon>Uroviricota</taxon>
        <taxon>Caudoviricetes</taxon>
    </lineage>
</organism>